<evidence type="ECO:0000256" key="6">
    <source>
        <dbReference type="PROSITE-ProRule" id="PRU10141"/>
    </source>
</evidence>
<dbReference type="Gene3D" id="3.30.200.20">
    <property type="entry name" value="Phosphorylase Kinase, domain 1"/>
    <property type="match status" value="1"/>
</dbReference>
<name>A0A250X914_9CHLO</name>
<evidence type="ECO:0000256" key="1">
    <source>
        <dbReference type="ARBA" id="ARBA00022527"/>
    </source>
</evidence>
<sequence length="550" mass="59424">MVRSQMMSIGEGMVRSQMMPIGEGMVRSQMMPIGEGMVRSQMMPIGEGMVRSQMMPIGEGMYGKVYKGTWQGQEVAVKRMMLPTNMSGAEKNQRMAVMEAAISSSLHHPNIVKTHTYSLKPVFDKLASAPATSQTLGQPLKASRLESTSHASSDISAGKCNASNTLIEPLSMPASPAFGDNYPDATNVVSRFQRQVPKLVGKCDQSSDEVSSIVVQAGASSKDDFAPRGDRKWNKPNASASPSGGFSFQSLSGTDCTLLPRVLGFEVQIVLEYCDCGSLRDVLDAGRAFVTASYEINYSAMLDIALDIAKGMEHLHSTGLIHSDLKARNVLLRRNPIVDCGVVAKISDFGLSFQMESSETHVSDLYQGTTTHLAPEVILEGRQSRMSDVYAYGITLWELYTALRPFSMIPAALVGHQVTQEGVRPEFPQDAPEGYVMLVQQCWNQQATERPSFSEVVNILGKMRRDLGGQSSPLAVGPSSLQSPPHECDSSPPQQHQQLSRAPEASMSSLNHGVLMEGGGMGEGVSSNILLPGLYVLGNDSGFSIGTMQL</sequence>
<dbReference type="Proteomes" id="UP000232323">
    <property type="component" value="Unassembled WGS sequence"/>
</dbReference>
<dbReference type="SMART" id="SM00220">
    <property type="entry name" value="S_TKc"/>
    <property type="match status" value="1"/>
</dbReference>
<feature type="compositionally biased region" description="Polar residues" evidence="7">
    <location>
        <begin position="469"/>
        <end position="483"/>
    </location>
</feature>
<dbReference type="PROSITE" id="PS00107">
    <property type="entry name" value="PROTEIN_KINASE_ATP"/>
    <property type="match status" value="1"/>
</dbReference>
<evidence type="ECO:0000256" key="3">
    <source>
        <dbReference type="ARBA" id="ARBA00022741"/>
    </source>
</evidence>
<protein>
    <recommendedName>
        <fullName evidence="8">Protein kinase domain-containing protein</fullName>
    </recommendedName>
</protein>
<dbReference type="OrthoDB" id="4062651at2759"/>
<dbReference type="InterPro" id="IPR008271">
    <property type="entry name" value="Ser/Thr_kinase_AS"/>
</dbReference>
<evidence type="ECO:0000256" key="5">
    <source>
        <dbReference type="ARBA" id="ARBA00022840"/>
    </source>
</evidence>
<accession>A0A250X914</accession>
<dbReference type="InterPro" id="IPR051681">
    <property type="entry name" value="Ser/Thr_Kinases-Pseudokinases"/>
</dbReference>
<feature type="compositionally biased region" description="Polar residues" evidence="7">
    <location>
        <begin position="145"/>
        <end position="156"/>
    </location>
</feature>
<dbReference type="Pfam" id="PF07714">
    <property type="entry name" value="PK_Tyr_Ser-Thr"/>
    <property type="match status" value="2"/>
</dbReference>
<dbReference type="PROSITE" id="PS50011">
    <property type="entry name" value="PROTEIN_KINASE_DOM"/>
    <property type="match status" value="1"/>
</dbReference>
<keyword evidence="4" id="KW-0418">Kinase</keyword>
<evidence type="ECO:0000256" key="7">
    <source>
        <dbReference type="SAM" id="MobiDB-lite"/>
    </source>
</evidence>
<keyword evidence="3 6" id="KW-0547">Nucleotide-binding</keyword>
<organism evidence="9 10">
    <name type="scientific">Chlamydomonas eustigma</name>
    <dbReference type="NCBI Taxonomy" id="1157962"/>
    <lineage>
        <taxon>Eukaryota</taxon>
        <taxon>Viridiplantae</taxon>
        <taxon>Chlorophyta</taxon>
        <taxon>core chlorophytes</taxon>
        <taxon>Chlorophyceae</taxon>
        <taxon>CS clade</taxon>
        <taxon>Chlamydomonadales</taxon>
        <taxon>Chlamydomonadaceae</taxon>
        <taxon>Chlamydomonas</taxon>
    </lineage>
</organism>
<feature type="region of interest" description="Disordered" evidence="7">
    <location>
        <begin position="468"/>
        <end position="506"/>
    </location>
</feature>
<evidence type="ECO:0000313" key="10">
    <source>
        <dbReference type="Proteomes" id="UP000232323"/>
    </source>
</evidence>
<comment type="caution">
    <text evidence="9">The sequence shown here is derived from an EMBL/GenBank/DDBJ whole genome shotgun (WGS) entry which is preliminary data.</text>
</comment>
<dbReference type="PROSITE" id="PS00108">
    <property type="entry name" value="PROTEIN_KINASE_ST"/>
    <property type="match status" value="1"/>
</dbReference>
<dbReference type="STRING" id="1157962.A0A250X914"/>
<dbReference type="InterPro" id="IPR017441">
    <property type="entry name" value="Protein_kinase_ATP_BS"/>
</dbReference>
<feature type="domain" description="Protein kinase" evidence="8">
    <location>
        <begin position="51"/>
        <end position="463"/>
    </location>
</feature>
<reference evidence="9 10" key="1">
    <citation type="submission" date="2017-08" db="EMBL/GenBank/DDBJ databases">
        <title>Acidophilic green algal genome provides insights into adaptation to an acidic environment.</title>
        <authorList>
            <person name="Hirooka S."/>
            <person name="Hirose Y."/>
            <person name="Kanesaki Y."/>
            <person name="Higuchi S."/>
            <person name="Fujiwara T."/>
            <person name="Onuma R."/>
            <person name="Era A."/>
            <person name="Ohbayashi R."/>
            <person name="Uzuka A."/>
            <person name="Nozaki H."/>
            <person name="Yoshikawa H."/>
            <person name="Miyagishima S.Y."/>
        </authorList>
    </citation>
    <scope>NUCLEOTIDE SEQUENCE [LARGE SCALE GENOMIC DNA]</scope>
    <source>
        <strain evidence="9 10">NIES-2499</strain>
    </source>
</reference>
<dbReference type="InterPro" id="IPR011009">
    <property type="entry name" value="Kinase-like_dom_sf"/>
</dbReference>
<dbReference type="Gene3D" id="1.10.510.10">
    <property type="entry name" value="Transferase(Phosphotransferase) domain 1"/>
    <property type="match status" value="1"/>
</dbReference>
<evidence type="ECO:0000259" key="8">
    <source>
        <dbReference type="PROSITE" id="PS50011"/>
    </source>
</evidence>
<feature type="binding site" evidence="6">
    <location>
        <position position="78"/>
    </location>
    <ligand>
        <name>ATP</name>
        <dbReference type="ChEBI" id="CHEBI:30616"/>
    </ligand>
</feature>
<dbReference type="PANTHER" id="PTHR44329:SF214">
    <property type="entry name" value="PROTEIN KINASE DOMAIN-CONTAINING PROTEIN"/>
    <property type="match status" value="1"/>
</dbReference>
<evidence type="ECO:0000256" key="4">
    <source>
        <dbReference type="ARBA" id="ARBA00022777"/>
    </source>
</evidence>
<keyword evidence="2" id="KW-0808">Transferase</keyword>
<dbReference type="InterPro" id="IPR000719">
    <property type="entry name" value="Prot_kinase_dom"/>
</dbReference>
<dbReference type="InterPro" id="IPR001245">
    <property type="entry name" value="Ser-Thr/Tyr_kinase_cat_dom"/>
</dbReference>
<evidence type="ECO:0000313" key="9">
    <source>
        <dbReference type="EMBL" id="GAX79556.1"/>
    </source>
</evidence>
<dbReference type="PRINTS" id="PR00109">
    <property type="entry name" value="TYRKINASE"/>
</dbReference>
<keyword evidence="10" id="KW-1185">Reference proteome</keyword>
<dbReference type="GO" id="GO:0004674">
    <property type="term" value="F:protein serine/threonine kinase activity"/>
    <property type="evidence" value="ECO:0007669"/>
    <property type="project" value="UniProtKB-KW"/>
</dbReference>
<keyword evidence="5 6" id="KW-0067">ATP-binding</keyword>
<dbReference type="PANTHER" id="PTHR44329">
    <property type="entry name" value="SERINE/THREONINE-PROTEIN KINASE TNNI3K-RELATED"/>
    <property type="match status" value="1"/>
</dbReference>
<evidence type="ECO:0000256" key="2">
    <source>
        <dbReference type="ARBA" id="ARBA00022679"/>
    </source>
</evidence>
<dbReference type="AlphaFoldDB" id="A0A250X914"/>
<dbReference type="SUPFAM" id="SSF56112">
    <property type="entry name" value="Protein kinase-like (PK-like)"/>
    <property type="match status" value="1"/>
</dbReference>
<keyword evidence="1" id="KW-0723">Serine/threonine-protein kinase</keyword>
<gene>
    <name evidence="9" type="ORF">CEUSTIGMA_g6997.t1</name>
</gene>
<feature type="region of interest" description="Disordered" evidence="7">
    <location>
        <begin position="221"/>
        <end position="244"/>
    </location>
</feature>
<feature type="compositionally biased region" description="Polar residues" evidence="7">
    <location>
        <begin position="491"/>
        <end position="506"/>
    </location>
</feature>
<feature type="region of interest" description="Disordered" evidence="7">
    <location>
        <begin position="131"/>
        <end position="156"/>
    </location>
</feature>
<dbReference type="GO" id="GO:0005524">
    <property type="term" value="F:ATP binding"/>
    <property type="evidence" value="ECO:0007669"/>
    <property type="project" value="UniProtKB-UniRule"/>
</dbReference>
<proteinExistence type="predicted"/>
<feature type="compositionally biased region" description="Basic and acidic residues" evidence="7">
    <location>
        <begin position="221"/>
        <end position="233"/>
    </location>
</feature>
<dbReference type="EMBL" id="BEGY01000043">
    <property type="protein sequence ID" value="GAX79556.1"/>
    <property type="molecule type" value="Genomic_DNA"/>
</dbReference>